<dbReference type="KEGG" id="hdi:HDIA_0703"/>
<dbReference type="EMBL" id="LT960614">
    <property type="protein sequence ID" value="SON54244.1"/>
    <property type="molecule type" value="Genomic_DNA"/>
</dbReference>
<accession>A0A2C9D1Y7</accession>
<keyword evidence="2" id="KW-1185">Reference proteome</keyword>
<dbReference type="AlphaFoldDB" id="A0A2C9D1Y7"/>
<name>A0A2C9D1Y7_9HYPH</name>
<dbReference type="Proteomes" id="UP000223606">
    <property type="component" value="Chromosome 1"/>
</dbReference>
<organism evidence="1 2">
    <name type="scientific">Hartmannibacter diazotrophicus</name>
    <dbReference type="NCBI Taxonomy" id="1482074"/>
    <lineage>
        <taxon>Bacteria</taxon>
        <taxon>Pseudomonadati</taxon>
        <taxon>Pseudomonadota</taxon>
        <taxon>Alphaproteobacteria</taxon>
        <taxon>Hyphomicrobiales</taxon>
        <taxon>Pleomorphomonadaceae</taxon>
        <taxon>Hartmannibacter</taxon>
    </lineage>
</organism>
<evidence type="ECO:0000313" key="2">
    <source>
        <dbReference type="Proteomes" id="UP000223606"/>
    </source>
</evidence>
<evidence type="ECO:0000313" key="1">
    <source>
        <dbReference type="EMBL" id="SON54244.1"/>
    </source>
</evidence>
<protein>
    <submittedName>
        <fullName evidence="1">Uncharacterized protein</fullName>
    </submittedName>
</protein>
<reference evidence="2" key="1">
    <citation type="submission" date="2017-09" db="EMBL/GenBank/DDBJ databases">
        <title>Genome sequence of Nannocystis excedens DSM 71.</title>
        <authorList>
            <person name="Blom J."/>
        </authorList>
    </citation>
    <scope>NUCLEOTIDE SEQUENCE [LARGE SCALE GENOMIC DNA]</scope>
    <source>
        <strain evidence="2">type strain: E19</strain>
    </source>
</reference>
<dbReference type="RefSeq" id="WP_099554405.1">
    <property type="nucleotide sequence ID" value="NZ_LT960614.1"/>
</dbReference>
<sequence length="86" mass="9599">MPDFRMTISKAELMEQIEEARQNVARLESCYAHRISSPYLGTLSREKVICERCGGTLYPDAALQYARGFVAAGGAAEDVWPDWAKT</sequence>
<dbReference type="OrthoDB" id="9946323at2"/>
<proteinExistence type="predicted"/>
<gene>
    <name evidence="1" type="ORF">HDIA_0703</name>
</gene>